<comment type="similarity">
    <text evidence="1 7">Belongs to the AB hydrolase superfamily. Lipase family.</text>
</comment>
<evidence type="ECO:0000313" key="12">
    <source>
        <dbReference type="Proteomes" id="UP000039865"/>
    </source>
</evidence>
<keyword evidence="5" id="KW-0443">Lipid metabolism</keyword>
<keyword evidence="12" id="KW-1185">Reference proteome</keyword>
<dbReference type="Proteomes" id="UP000039865">
    <property type="component" value="Unassembled WGS sequence"/>
</dbReference>
<dbReference type="SUPFAM" id="SSF53474">
    <property type="entry name" value="alpha/beta-Hydrolases"/>
    <property type="match status" value="1"/>
</dbReference>
<dbReference type="InParanoid" id="A0A077ZUW5"/>
<feature type="active site" description="Charge relay system" evidence="8">
    <location>
        <position position="358"/>
    </location>
</feature>
<protein>
    <recommendedName>
        <fullName evidence="7">Lipase</fullName>
    </recommendedName>
</protein>
<dbReference type="PIRSF" id="PIRSF000862">
    <property type="entry name" value="Steryl_ester_lip"/>
    <property type="match status" value="1"/>
</dbReference>
<dbReference type="GO" id="GO:0016788">
    <property type="term" value="F:hydrolase activity, acting on ester bonds"/>
    <property type="evidence" value="ECO:0007669"/>
    <property type="project" value="InterPro"/>
</dbReference>
<dbReference type="OrthoDB" id="8040642at2759"/>
<feature type="chain" id="PRO_5001729001" description="Lipase" evidence="9">
    <location>
        <begin position="17"/>
        <end position="421"/>
    </location>
</feature>
<dbReference type="EMBL" id="CCKQ01002000">
    <property type="protein sequence ID" value="CDW73095.1"/>
    <property type="molecule type" value="Genomic_DNA"/>
</dbReference>
<dbReference type="FunFam" id="3.40.50.1820:FF:000057">
    <property type="entry name" value="Lipase"/>
    <property type="match status" value="1"/>
</dbReference>
<sequence>MKYLTLTLMVLSYVQSSLLDMKSTINNTKLDPEDNDANKSIKKICSEYGFEVQEHKVTTADGYILTLFRVPGYFYQTFVDPIKKPVVLMQHGIDGDASNWMLNSQEVAHVFVLVRQGYDVWLGNNRGNQYSMEHETLDLNDPGQKYDFWHFSFEEMGLNDLPAQIDYILKTTGQEKLSYVGHSMGTTQMFIGASMKNDYFKQKINLFIAFAPIARMSHVYSPLMKTISSQSGLIEKLLVDLGLYNLFAPNWLMDQITAKFCDTTLGGMICKQFFQTFTDMDASVDNLKRVETYLTHTPSGSGYRNFIHYAQIINSNRFARYDLGYDMNSLRYNSTIPPLYPLEQIKGIPIALFVGQLDVLSTVIDADWLNQQLGDNVVYYKQYKLGHQSFLIAKDMSFFTVDAMNLIQKYATNSFSSNFLQ</sequence>
<feature type="active site" description="Nucleophile" evidence="8">
    <location>
        <position position="183"/>
    </location>
</feature>
<evidence type="ECO:0000259" key="10">
    <source>
        <dbReference type="Pfam" id="PF04083"/>
    </source>
</evidence>
<proteinExistence type="inferred from homology"/>
<dbReference type="AlphaFoldDB" id="A0A077ZUW5"/>
<evidence type="ECO:0000256" key="7">
    <source>
        <dbReference type="PIRNR" id="PIRNR000862"/>
    </source>
</evidence>
<feature type="active site" description="Charge relay system" evidence="8">
    <location>
        <position position="387"/>
    </location>
</feature>
<evidence type="ECO:0000256" key="3">
    <source>
        <dbReference type="ARBA" id="ARBA00022801"/>
    </source>
</evidence>
<feature type="domain" description="Partial AB-hydrolase lipase" evidence="10">
    <location>
        <begin position="42"/>
        <end position="103"/>
    </location>
</feature>
<feature type="signal peptide" evidence="9">
    <location>
        <begin position="1"/>
        <end position="16"/>
    </location>
</feature>
<evidence type="ECO:0000256" key="5">
    <source>
        <dbReference type="ARBA" id="ARBA00023098"/>
    </source>
</evidence>
<dbReference type="InterPro" id="IPR029058">
    <property type="entry name" value="AB_hydrolase_fold"/>
</dbReference>
<gene>
    <name evidence="11" type="primary">Contig14250.g15175</name>
    <name evidence="11" type="ORF">STYLEM_2064</name>
</gene>
<dbReference type="InterPro" id="IPR025483">
    <property type="entry name" value="Lipase_euk"/>
</dbReference>
<dbReference type="Pfam" id="PF04083">
    <property type="entry name" value="Abhydro_lipase"/>
    <property type="match status" value="1"/>
</dbReference>
<organism evidence="11 12">
    <name type="scientific">Stylonychia lemnae</name>
    <name type="common">Ciliate</name>
    <dbReference type="NCBI Taxonomy" id="5949"/>
    <lineage>
        <taxon>Eukaryota</taxon>
        <taxon>Sar</taxon>
        <taxon>Alveolata</taxon>
        <taxon>Ciliophora</taxon>
        <taxon>Intramacronucleata</taxon>
        <taxon>Spirotrichea</taxon>
        <taxon>Stichotrichia</taxon>
        <taxon>Sporadotrichida</taxon>
        <taxon>Oxytrichidae</taxon>
        <taxon>Stylonychinae</taxon>
        <taxon>Stylonychia</taxon>
    </lineage>
</organism>
<keyword evidence="3 7" id="KW-0378">Hydrolase</keyword>
<evidence type="ECO:0000256" key="8">
    <source>
        <dbReference type="PIRSR" id="PIRSR000862-1"/>
    </source>
</evidence>
<dbReference type="PANTHER" id="PTHR11005">
    <property type="entry name" value="LYSOSOMAL ACID LIPASE-RELATED"/>
    <property type="match status" value="1"/>
</dbReference>
<evidence type="ECO:0000256" key="1">
    <source>
        <dbReference type="ARBA" id="ARBA00010701"/>
    </source>
</evidence>
<evidence type="ECO:0000256" key="4">
    <source>
        <dbReference type="ARBA" id="ARBA00022963"/>
    </source>
</evidence>
<dbReference type="OMA" id="PHGLGME"/>
<evidence type="ECO:0000256" key="6">
    <source>
        <dbReference type="ARBA" id="ARBA00023180"/>
    </source>
</evidence>
<evidence type="ECO:0000256" key="9">
    <source>
        <dbReference type="SAM" id="SignalP"/>
    </source>
</evidence>
<reference evidence="11 12" key="1">
    <citation type="submission" date="2014-06" db="EMBL/GenBank/DDBJ databases">
        <authorList>
            <person name="Swart Estienne"/>
        </authorList>
    </citation>
    <scope>NUCLEOTIDE SEQUENCE [LARGE SCALE GENOMIC DNA]</scope>
    <source>
        <strain evidence="11 12">130c</strain>
    </source>
</reference>
<keyword evidence="6" id="KW-0325">Glycoprotein</keyword>
<keyword evidence="2 9" id="KW-0732">Signal</keyword>
<keyword evidence="4 7" id="KW-0442">Lipid degradation</keyword>
<evidence type="ECO:0000313" key="11">
    <source>
        <dbReference type="EMBL" id="CDW73095.1"/>
    </source>
</evidence>
<dbReference type="Gene3D" id="3.40.50.1820">
    <property type="entry name" value="alpha/beta hydrolase"/>
    <property type="match status" value="1"/>
</dbReference>
<dbReference type="InterPro" id="IPR006693">
    <property type="entry name" value="AB_hydrolase_lipase"/>
</dbReference>
<accession>A0A077ZUW5</accession>
<name>A0A077ZUW5_STYLE</name>
<evidence type="ECO:0000256" key="2">
    <source>
        <dbReference type="ARBA" id="ARBA00022729"/>
    </source>
</evidence>
<dbReference type="GO" id="GO:0016042">
    <property type="term" value="P:lipid catabolic process"/>
    <property type="evidence" value="ECO:0007669"/>
    <property type="project" value="UniProtKB-KW"/>
</dbReference>